<evidence type="ECO:0000256" key="2">
    <source>
        <dbReference type="SAM" id="Phobius"/>
    </source>
</evidence>
<dbReference type="VEuPathDB" id="VectorBase:ISCI018297"/>
<evidence type="ECO:0000313" key="5">
    <source>
        <dbReference type="Proteomes" id="UP000001555"/>
    </source>
</evidence>
<reference evidence="4" key="2">
    <citation type="submission" date="2020-05" db="UniProtKB">
        <authorList>
            <consortium name="EnsemblMetazoa"/>
        </authorList>
    </citation>
    <scope>IDENTIFICATION</scope>
    <source>
        <strain evidence="4">wikel</strain>
    </source>
</reference>
<keyword evidence="5" id="KW-1185">Reference proteome</keyword>
<dbReference type="HOGENOM" id="CLU_1788984_0_0_1"/>
<dbReference type="PaxDb" id="6945-B7PGS6"/>
<accession>B7PGS6</accession>
<gene>
    <name evidence="3" type="ORF">IscW_ISCW018297</name>
</gene>
<dbReference type="Proteomes" id="UP000001555">
    <property type="component" value="Unassembled WGS sequence"/>
</dbReference>
<keyword evidence="2" id="KW-0472">Membrane</keyword>
<dbReference type="AlphaFoldDB" id="B7PGS6"/>
<evidence type="ECO:0000256" key="1">
    <source>
        <dbReference type="SAM" id="MobiDB-lite"/>
    </source>
</evidence>
<evidence type="ECO:0000313" key="3">
    <source>
        <dbReference type="EMBL" id="EEC05798.1"/>
    </source>
</evidence>
<dbReference type="EMBL" id="ABJB010164714">
    <property type="status" value="NOT_ANNOTATED_CDS"/>
    <property type="molecule type" value="Genomic_DNA"/>
</dbReference>
<keyword evidence="2" id="KW-1133">Transmembrane helix</keyword>
<dbReference type="EnsemblMetazoa" id="ISCW018297-RA">
    <property type="protein sequence ID" value="ISCW018297-PA"/>
    <property type="gene ID" value="ISCW018297"/>
</dbReference>
<feature type="transmembrane region" description="Helical" evidence="2">
    <location>
        <begin position="51"/>
        <end position="75"/>
    </location>
</feature>
<dbReference type="InParanoid" id="B7PGS6"/>
<sequence>MHILEMAALDGLPCTAAHKKDSDCTTSSTSPNPGTRGPANGAPPAEVSSRALYSVFAVLGAFLVVSVVGAAVTFVETQAKERNMTSPATGEFVQFANTSLWNASARSAMPPRNVLTARIAKTLAEATSRSARYDDVLREHSLTLK</sequence>
<evidence type="ECO:0000313" key="4">
    <source>
        <dbReference type="EnsemblMetazoa" id="ISCW018297-PA"/>
    </source>
</evidence>
<reference evidence="3 5" key="1">
    <citation type="submission" date="2008-03" db="EMBL/GenBank/DDBJ databases">
        <title>Annotation of Ixodes scapularis.</title>
        <authorList>
            <consortium name="Ixodes scapularis Genome Project Consortium"/>
            <person name="Caler E."/>
            <person name="Hannick L.I."/>
            <person name="Bidwell S."/>
            <person name="Joardar V."/>
            <person name="Thiagarajan M."/>
            <person name="Amedeo P."/>
            <person name="Galinsky K.J."/>
            <person name="Schobel S."/>
            <person name="Inman J."/>
            <person name="Hostetler J."/>
            <person name="Miller J."/>
            <person name="Hammond M."/>
            <person name="Megy K."/>
            <person name="Lawson D."/>
            <person name="Kodira C."/>
            <person name="Sutton G."/>
            <person name="Meyer J."/>
            <person name="Hill C.A."/>
            <person name="Birren B."/>
            <person name="Nene V."/>
            <person name="Collins F."/>
            <person name="Alarcon-Chaidez F."/>
            <person name="Wikel S."/>
            <person name="Strausberg R."/>
        </authorList>
    </citation>
    <scope>NUCLEOTIDE SEQUENCE [LARGE SCALE GENOMIC DNA]</scope>
    <source>
        <strain evidence="5">Wikel</strain>
        <strain evidence="3">Wikel colony</strain>
    </source>
</reference>
<feature type="region of interest" description="Disordered" evidence="1">
    <location>
        <begin position="19"/>
        <end position="45"/>
    </location>
</feature>
<dbReference type="VEuPathDB" id="VectorBase:ISCW018297"/>
<organism>
    <name type="scientific">Ixodes scapularis</name>
    <name type="common">Black-legged tick</name>
    <name type="synonym">Deer tick</name>
    <dbReference type="NCBI Taxonomy" id="6945"/>
    <lineage>
        <taxon>Eukaryota</taxon>
        <taxon>Metazoa</taxon>
        <taxon>Ecdysozoa</taxon>
        <taxon>Arthropoda</taxon>
        <taxon>Chelicerata</taxon>
        <taxon>Arachnida</taxon>
        <taxon>Acari</taxon>
        <taxon>Parasitiformes</taxon>
        <taxon>Ixodida</taxon>
        <taxon>Ixodoidea</taxon>
        <taxon>Ixodidae</taxon>
        <taxon>Ixodinae</taxon>
        <taxon>Ixodes</taxon>
    </lineage>
</organism>
<dbReference type="EMBL" id="DS709658">
    <property type="protein sequence ID" value="EEC05798.1"/>
    <property type="molecule type" value="Genomic_DNA"/>
</dbReference>
<name>B7PGS6_IXOSC</name>
<protein>
    <submittedName>
        <fullName evidence="3 4">Uncharacterized protein</fullName>
    </submittedName>
</protein>
<keyword evidence="2" id="KW-0812">Transmembrane</keyword>
<proteinExistence type="predicted"/>